<evidence type="ECO:0000256" key="1">
    <source>
        <dbReference type="SAM" id="Phobius"/>
    </source>
</evidence>
<dbReference type="EMBL" id="FXTY01000007">
    <property type="protein sequence ID" value="SMP30709.1"/>
    <property type="molecule type" value="Genomic_DNA"/>
</dbReference>
<keyword evidence="1" id="KW-0472">Membrane</keyword>
<name>A0ABY1PCX4_9RHOB</name>
<keyword evidence="1" id="KW-0812">Transmembrane</keyword>
<proteinExistence type="predicted"/>
<evidence type="ECO:0000313" key="3">
    <source>
        <dbReference type="Proteomes" id="UP001157961"/>
    </source>
</evidence>
<accession>A0ABY1PCX4</accession>
<keyword evidence="1" id="KW-1133">Transmembrane helix</keyword>
<dbReference type="RefSeq" id="WP_283427224.1">
    <property type="nucleotide sequence ID" value="NZ_FXTY01000007.1"/>
</dbReference>
<dbReference type="Proteomes" id="UP001157961">
    <property type="component" value="Unassembled WGS sequence"/>
</dbReference>
<sequence length="45" mass="4955">MKHITAYCRRHSWCGDLKVAALFLILSAIVAFVVIQAFPTPVIGP</sequence>
<protein>
    <submittedName>
        <fullName evidence="2">Uncharacterized protein</fullName>
    </submittedName>
</protein>
<gene>
    <name evidence="2" type="ORF">SAMN06265373_107119</name>
</gene>
<keyword evidence="3" id="KW-1185">Reference proteome</keyword>
<evidence type="ECO:0000313" key="2">
    <source>
        <dbReference type="EMBL" id="SMP30709.1"/>
    </source>
</evidence>
<comment type="caution">
    <text evidence="2">The sequence shown here is derived from an EMBL/GenBank/DDBJ whole genome shotgun (WGS) entry which is preliminary data.</text>
</comment>
<reference evidence="2 3" key="1">
    <citation type="submission" date="2017-05" db="EMBL/GenBank/DDBJ databases">
        <authorList>
            <person name="Varghese N."/>
            <person name="Submissions S."/>
        </authorList>
    </citation>
    <scope>NUCLEOTIDE SEQUENCE [LARGE SCALE GENOMIC DNA]</scope>
    <source>
        <strain evidence="2 3">DSM 29734</strain>
    </source>
</reference>
<feature type="transmembrane region" description="Helical" evidence="1">
    <location>
        <begin position="20"/>
        <end position="38"/>
    </location>
</feature>
<organism evidence="2 3">
    <name type="scientific">Shimia sagamensis</name>
    <dbReference type="NCBI Taxonomy" id="1566352"/>
    <lineage>
        <taxon>Bacteria</taxon>
        <taxon>Pseudomonadati</taxon>
        <taxon>Pseudomonadota</taxon>
        <taxon>Alphaproteobacteria</taxon>
        <taxon>Rhodobacterales</taxon>
        <taxon>Roseobacteraceae</taxon>
    </lineage>
</organism>